<feature type="compositionally biased region" description="Pro residues" evidence="1">
    <location>
        <begin position="661"/>
        <end position="671"/>
    </location>
</feature>
<organism evidence="3 4">
    <name type="scientific">Psilocybe cyanescens</name>
    <dbReference type="NCBI Taxonomy" id="93625"/>
    <lineage>
        <taxon>Eukaryota</taxon>
        <taxon>Fungi</taxon>
        <taxon>Dikarya</taxon>
        <taxon>Basidiomycota</taxon>
        <taxon>Agaricomycotina</taxon>
        <taxon>Agaricomycetes</taxon>
        <taxon>Agaricomycetidae</taxon>
        <taxon>Agaricales</taxon>
        <taxon>Agaricineae</taxon>
        <taxon>Strophariaceae</taxon>
        <taxon>Psilocybe</taxon>
    </lineage>
</organism>
<feature type="domain" description="C2" evidence="2">
    <location>
        <begin position="1"/>
        <end position="138"/>
    </location>
</feature>
<evidence type="ECO:0000259" key="2">
    <source>
        <dbReference type="PROSITE" id="PS50004"/>
    </source>
</evidence>
<dbReference type="PROSITE" id="PS50004">
    <property type="entry name" value="C2"/>
    <property type="match status" value="1"/>
</dbReference>
<evidence type="ECO:0000256" key="1">
    <source>
        <dbReference type="SAM" id="MobiDB-lite"/>
    </source>
</evidence>
<dbReference type="InParanoid" id="A0A409WFQ9"/>
<dbReference type="PANTHER" id="PTHR47052:SF3">
    <property type="entry name" value="INGRESSION PROTEIN 1"/>
    <property type="match status" value="1"/>
</dbReference>
<dbReference type="EMBL" id="NHYD01003440">
    <property type="protein sequence ID" value="PPQ77311.1"/>
    <property type="molecule type" value="Genomic_DNA"/>
</dbReference>
<dbReference type="InterPro" id="IPR035892">
    <property type="entry name" value="C2_domain_sf"/>
</dbReference>
<feature type="region of interest" description="Disordered" evidence="1">
    <location>
        <begin position="250"/>
        <end position="435"/>
    </location>
</feature>
<proteinExistence type="predicted"/>
<feature type="compositionally biased region" description="Polar residues" evidence="1">
    <location>
        <begin position="690"/>
        <end position="699"/>
    </location>
</feature>
<dbReference type="AlphaFoldDB" id="A0A409WFQ9"/>
<feature type="compositionally biased region" description="Polar residues" evidence="1">
    <location>
        <begin position="496"/>
        <end position="511"/>
    </location>
</feature>
<dbReference type="STRING" id="93625.A0A409WFQ9"/>
<feature type="compositionally biased region" description="Pro residues" evidence="1">
    <location>
        <begin position="600"/>
        <end position="610"/>
    </location>
</feature>
<comment type="caution">
    <text evidence="3">The sequence shown here is derived from an EMBL/GenBank/DDBJ whole genome shotgun (WGS) entry which is preliminary data.</text>
</comment>
<feature type="compositionally biased region" description="Pro residues" evidence="1">
    <location>
        <begin position="627"/>
        <end position="636"/>
    </location>
</feature>
<feature type="compositionally biased region" description="Polar residues" evidence="1">
    <location>
        <begin position="613"/>
        <end position="624"/>
    </location>
</feature>
<evidence type="ECO:0000313" key="4">
    <source>
        <dbReference type="Proteomes" id="UP000283269"/>
    </source>
</evidence>
<protein>
    <recommendedName>
        <fullName evidence="2">C2 domain-containing protein</fullName>
    </recommendedName>
</protein>
<feature type="compositionally biased region" description="Polar residues" evidence="1">
    <location>
        <begin position="307"/>
        <end position="342"/>
    </location>
</feature>
<feature type="compositionally biased region" description="Polar residues" evidence="1">
    <location>
        <begin position="570"/>
        <end position="599"/>
    </location>
</feature>
<dbReference type="Gene3D" id="2.60.40.150">
    <property type="entry name" value="C2 domain"/>
    <property type="match status" value="1"/>
</dbReference>
<dbReference type="OrthoDB" id="270970at2759"/>
<accession>A0A409WFQ9</accession>
<dbReference type="SUPFAM" id="SSF49562">
    <property type="entry name" value="C2 domain (Calcium/lipid-binding domain, CaLB)"/>
    <property type="match status" value="1"/>
</dbReference>
<dbReference type="InterPro" id="IPR000008">
    <property type="entry name" value="C2_dom"/>
</dbReference>
<dbReference type="Pfam" id="PF00168">
    <property type="entry name" value="C2"/>
    <property type="match status" value="2"/>
</dbReference>
<keyword evidence="4" id="KW-1185">Reference proteome</keyword>
<dbReference type="SMART" id="SM00239">
    <property type="entry name" value="C2"/>
    <property type="match status" value="1"/>
</dbReference>
<sequence>MSSTPREIGTLIVVVLRANHLPNKRHIGKQDPYCLVTVNGEKRRTKAIKRGGQHPEWDEEIRFTLFEDVEDVLARTARGTGTPPMPPPKDDKKIKKIKGGKTMKVACYADDPREPDLIGEVEVDLTEVLTKGETDEWFTLTSKDKFAGKVYLELTFWSNEPPPEKKITPKPPKNNKQYGGPGSFVPLGDQPGSESRITGTAAYSRQGSDVIPSSLRASSSAANLDLYVAPYERNKNSPLDKLTQEFSEFGVSSQTRRSQTFPPVPDSYSQQPQSGFGHSSMTTYPSYGYEQGMPETPSPYPYDRPVSPNTQASAHHRQSSSNTLHGYPQQTYHPTYEITSPTFQPPARGPRHSIPTASSGFMPLSHSSGFAPIPSHVSEPSGFNIPPSHTPAPIGYNSQFQPNTQPVYSSPLPYAPAPSNNGHHLQASTSLSFQPQQSFSASQSYNYSPYSIPASVSAPPQQFISSQTNVSPQASSAPPMLYGGASPSHEIPPPQIQQTNQVPQMNGQSSRPLPPQPQVMYTQQSMQQQPTQPQLVQQQQLQQQLQPPIGQQVPSQQQQLNQSSQPPISTSHSLPATNQHSYNPTQPTNMYPAASNYSTIPPPPPPPPPVQYHTGSSMVSSNNAHLPIPPPPPPPSNLHSQPRRRASLPQPPVTYQQPMYQPQPPPPPPPMEYYNHSTLPPPPPPPLLDSSINSQSSTYYPGLPPKPPAPVDEYGQWIQPTNAPYVGQQTSQAY</sequence>
<dbReference type="InterPro" id="IPR037791">
    <property type="entry name" value="C2_fungal_Inn1"/>
</dbReference>
<dbReference type="CDD" id="cd08681">
    <property type="entry name" value="C2_fungal_Inn1p-like"/>
    <property type="match status" value="1"/>
</dbReference>
<feature type="compositionally biased region" description="Polar residues" evidence="1">
    <location>
        <begin position="250"/>
        <end position="285"/>
    </location>
</feature>
<reference evidence="3 4" key="1">
    <citation type="journal article" date="2018" name="Evol. Lett.">
        <title>Horizontal gene cluster transfer increased hallucinogenic mushroom diversity.</title>
        <authorList>
            <person name="Reynolds H.T."/>
            <person name="Vijayakumar V."/>
            <person name="Gluck-Thaler E."/>
            <person name="Korotkin H.B."/>
            <person name="Matheny P.B."/>
            <person name="Slot J.C."/>
        </authorList>
    </citation>
    <scope>NUCLEOTIDE SEQUENCE [LARGE SCALE GENOMIC DNA]</scope>
    <source>
        <strain evidence="3 4">2631</strain>
    </source>
</reference>
<dbReference type="PANTHER" id="PTHR47052">
    <property type="entry name" value="CONSERVED SERINE PROLINE-RICH PROTEIN (AFU_ORTHOLOGUE AFUA_2G01790)"/>
    <property type="match status" value="1"/>
</dbReference>
<name>A0A409WFQ9_PSICY</name>
<feature type="region of interest" description="Disordered" evidence="1">
    <location>
        <begin position="162"/>
        <end position="214"/>
    </location>
</feature>
<evidence type="ECO:0000313" key="3">
    <source>
        <dbReference type="EMBL" id="PPQ77311.1"/>
    </source>
</evidence>
<gene>
    <name evidence="3" type="ORF">CVT25_010893</name>
</gene>
<dbReference type="InterPro" id="IPR052981">
    <property type="entry name" value="Ingression_C2_domain"/>
</dbReference>
<dbReference type="Proteomes" id="UP000283269">
    <property type="component" value="Unassembled WGS sequence"/>
</dbReference>
<feature type="compositionally biased region" description="Low complexity" evidence="1">
    <location>
        <begin position="518"/>
        <end position="569"/>
    </location>
</feature>
<feature type="compositionally biased region" description="Polar residues" evidence="1">
    <location>
        <begin position="458"/>
        <end position="476"/>
    </location>
</feature>
<feature type="compositionally biased region" description="Polar residues" evidence="1">
    <location>
        <begin position="192"/>
        <end position="207"/>
    </location>
</feature>
<feature type="region of interest" description="Disordered" evidence="1">
    <location>
        <begin position="450"/>
        <end position="716"/>
    </location>
</feature>
<feature type="compositionally biased region" description="Polar residues" evidence="1">
    <location>
        <begin position="396"/>
        <end position="405"/>
    </location>
</feature>